<sequence length="263" mass="28027">MSNQRGNAQHPSAMLSDKIQCLQSEMTRLTALIERLIAQQMAPPPRNSMPSTRLLVHVQNAGGRPSGAHSGAHLQMCSYHGCCTHNDASCWAQHPNSAGPRNAATIGAGRCYFCPMRAHLTDRCDRPCPHCHQIRLHRATACLHQNPTMPAIAVVSASASTPALLPPLPKYTMPVTLNPSRTPKTTGDISMVAWYQPTEGTPEPLAGFAAQGPGPGFPRDSALEVVGQIFLIRHQGDAGCVVNGLGQEISAPPMGATQRAVRG</sequence>
<organism evidence="1 2">
    <name type="scientific">Romanomermis culicivorax</name>
    <name type="common">Nematode worm</name>
    <dbReference type="NCBI Taxonomy" id="13658"/>
    <lineage>
        <taxon>Eukaryota</taxon>
        <taxon>Metazoa</taxon>
        <taxon>Ecdysozoa</taxon>
        <taxon>Nematoda</taxon>
        <taxon>Enoplea</taxon>
        <taxon>Dorylaimia</taxon>
        <taxon>Mermithida</taxon>
        <taxon>Mermithoidea</taxon>
        <taxon>Mermithidae</taxon>
        <taxon>Romanomermis</taxon>
    </lineage>
</organism>
<dbReference type="WBParaSite" id="nRc.2.0.1.t19528-RA">
    <property type="protein sequence ID" value="nRc.2.0.1.t19528-RA"/>
    <property type="gene ID" value="nRc.2.0.1.g19528"/>
</dbReference>
<reference evidence="2" key="1">
    <citation type="submission" date="2022-11" db="UniProtKB">
        <authorList>
            <consortium name="WormBaseParasite"/>
        </authorList>
    </citation>
    <scope>IDENTIFICATION</scope>
</reference>
<evidence type="ECO:0000313" key="2">
    <source>
        <dbReference type="WBParaSite" id="nRc.2.0.1.t19528-RA"/>
    </source>
</evidence>
<dbReference type="AlphaFoldDB" id="A0A915J0U0"/>
<accession>A0A915J0U0</accession>
<dbReference type="Proteomes" id="UP000887565">
    <property type="component" value="Unplaced"/>
</dbReference>
<keyword evidence="1" id="KW-1185">Reference proteome</keyword>
<proteinExistence type="predicted"/>
<name>A0A915J0U0_ROMCU</name>
<evidence type="ECO:0000313" key="1">
    <source>
        <dbReference type="Proteomes" id="UP000887565"/>
    </source>
</evidence>
<protein>
    <submittedName>
        <fullName evidence="2">Uncharacterized protein</fullName>
    </submittedName>
</protein>